<keyword evidence="2" id="KW-1185">Reference proteome</keyword>
<reference evidence="3" key="1">
    <citation type="submission" date="2025-08" db="UniProtKB">
        <authorList>
            <consortium name="RefSeq"/>
        </authorList>
    </citation>
    <scope>IDENTIFICATION</scope>
</reference>
<name>A0AAJ6QQS7_9ACAR</name>
<evidence type="ECO:0000256" key="1">
    <source>
        <dbReference type="SAM" id="MobiDB-lite"/>
    </source>
</evidence>
<dbReference type="AlphaFoldDB" id="A0AAJ6QQS7"/>
<protein>
    <submittedName>
        <fullName evidence="3">Uncharacterized protein LOC100901015</fullName>
    </submittedName>
</protein>
<dbReference type="GeneID" id="100901015"/>
<sequence length="373" mass="41462">MTEESGERATGMIKKLFFKKPEPFGFLKLLTPMTMRGEEAVFYLKDMDLKPFEKKLLHPGMQMRFSIREKSDDFMQSFVPFRAERLEPVDPAEYTASVIRSADPQPGGQGCLVCLDITLMRVSISPDSLDSLHLQTPLMPGDNCIVRITWREQLDAALQGKIPVGEIVSLTKPQLPAVPRQRSASVGEEVLAKTSVRASPEMPSDDREELSQSSDSATSEEETNNIHPGIATMTKRSKSMESIPLRNPCQSARERLCYDTPTFPQGMCCSCRGGGHTFPFVPMTPMMRPDEASCFCPMNPPIYHGQMDPSHLATNQMRCLAATPNSAQYPHAAMGPSAMGSGMWLPSLCDNPRQGSQLKMTLQEFFKRGGRIF</sequence>
<accession>A0AAJ6QQS7</accession>
<organism evidence="2 3">
    <name type="scientific">Galendromus occidentalis</name>
    <name type="common">western predatory mite</name>
    <dbReference type="NCBI Taxonomy" id="34638"/>
    <lineage>
        <taxon>Eukaryota</taxon>
        <taxon>Metazoa</taxon>
        <taxon>Ecdysozoa</taxon>
        <taxon>Arthropoda</taxon>
        <taxon>Chelicerata</taxon>
        <taxon>Arachnida</taxon>
        <taxon>Acari</taxon>
        <taxon>Parasitiformes</taxon>
        <taxon>Mesostigmata</taxon>
        <taxon>Gamasina</taxon>
        <taxon>Phytoseioidea</taxon>
        <taxon>Phytoseiidae</taxon>
        <taxon>Typhlodrominae</taxon>
        <taxon>Galendromus</taxon>
    </lineage>
</organism>
<dbReference type="KEGG" id="goe:100901015"/>
<proteinExistence type="predicted"/>
<dbReference type="RefSeq" id="XP_003740681.1">
    <property type="nucleotide sequence ID" value="XM_003740633.2"/>
</dbReference>
<evidence type="ECO:0000313" key="3">
    <source>
        <dbReference type="RefSeq" id="XP_003740681.1"/>
    </source>
</evidence>
<evidence type="ECO:0000313" key="2">
    <source>
        <dbReference type="Proteomes" id="UP000694867"/>
    </source>
</evidence>
<dbReference type="Proteomes" id="UP000694867">
    <property type="component" value="Unplaced"/>
</dbReference>
<gene>
    <name evidence="3" type="primary">LOC100901015</name>
</gene>
<feature type="region of interest" description="Disordered" evidence="1">
    <location>
        <begin position="176"/>
        <end position="243"/>
    </location>
</feature>